<sequence length="236" mass="26036">MTLAERRNQKELDKRRQGAAIPYALPGELQALSQEDLPAQVASVVEKAPERAVRERDNASDALWEPSVEELGEYKQLFLGLVGDSEALLGTQAGKEVLERSGLPLTELAAIWYLADVDGDGQLALCEFACAMHLTARRRAGSSLPEELPSPLTRLVAGAVDFPEVASPLPQGEDDSRWAIDPDLLNQYRQIFDSIERRHADSLSAVEAQEVLQRSKLSAFELEAIWQLSDVDQESE</sequence>
<protein>
    <submittedName>
        <fullName evidence="4">Pan1 protein</fullName>
    </submittedName>
</protein>
<dbReference type="PROSITE" id="PS50222">
    <property type="entry name" value="EF_HAND_2"/>
    <property type="match status" value="1"/>
</dbReference>
<comment type="caution">
    <text evidence="4">The sequence shown here is derived from an EMBL/GenBank/DDBJ whole genome shotgun (WGS) entry which is preliminary data.</text>
</comment>
<dbReference type="InterPro" id="IPR018247">
    <property type="entry name" value="EF_Hand_1_Ca_BS"/>
</dbReference>
<dbReference type="GO" id="GO:0016197">
    <property type="term" value="P:endosomal transport"/>
    <property type="evidence" value="ECO:0007669"/>
    <property type="project" value="TreeGrafter"/>
</dbReference>
<evidence type="ECO:0000256" key="1">
    <source>
        <dbReference type="ARBA" id="ARBA00022837"/>
    </source>
</evidence>
<dbReference type="GO" id="GO:0006897">
    <property type="term" value="P:endocytosis"/>
    <property type="evidence" value="ECO:0007669"/>
    <property type="project" value="TreeGrafter"/>
</dbReference>
<name>A0A812RH27_9DINO</name>
<keyword evidence="1" id="KW-0106">Calcium</keyword>
<dbReference type="InterPro" id="IPR002048">
    <property type="entry name" value="EF_hand_dom"/>
</dbReference>
<proteinExistence type="predicted"/>
<feature type="domain" description="EF-hand" evidence="3">
    <location>
        <begin position="103"/>
        <end position="138"/>
    </location>
</feature>
<dbReference type="Proteomes" id="UP000604046">
    <property type="component" value="Unassembled WGS sequence"/>
</dbReference>
<organism evidence="4 5">
    <name type="scientific">Symbiodinium natans</name>
    <dbReference type="NCBI Taxonomy" id="878477"/>
    <lineage>
        <taxon>Eukaryota</taxon>
        <taxon>Sar</taxon>
        <taxon>Alveolata</taxon>
        <taxon>Dinophyceae</taxon>
        <taxon>Suessiales</taxon>
        <taxon>Symbiodiniaceae</taxon>
        <taxon>Symbiodinium</taxon>
    </lineage>
</organism>
<feature type="domain" description="EH" evidence="2">
    <location>
        <begin position="70"/>
        <end position="152"/>
    </location>
</feature>
<accession>A0A812RH27</accession>
<evidence type="ECO:0000259" key="3">
    <source>
        <dbReference type="PROSITE" id="PS50222"/>
    </source>
</evidence>
<dbReference type="SMART" id="SM00027">
    <property type="entry name" value="EH"/>
    <property type="match status" value="1"/>
</dbReference>
<gene>
    <name evidence="4" type="primary">pan1</name>
    <name evidence="4" type="ORF">SNAT2548_LOCUS23865</name>
</gene>
<evidence type="ECO:0000313" key="5">
    <source>
        <dbReference type="Proteomes" id="UP000604046"/>
    </source>
</evidence>
<dbReference type="PROSITE" id="PS50031">
    <property type="entry name" value="EH"/>
    <property type="match status" value="2"/>
</dbReference>
<evidence type="ECO:0000313" key="4">
    <source>
        <dbReference type="EMBL" id="CAE7439224.1"/>
    </source>
</evidence>
<dbReference type="Gene3D" id="1.10.238.10">
    <property type="entry name" value="EF-hand"/>
    <property type="match status" value="2"/>
</dbReference>
<dbReference type="PROSITE" id="PS00018">
    <property type="entry name" value="EF_HAND_1"/>
    <property type="match status" value="1"/>
</dbReference>
<dbReference type="PANTHER" id="PTHR11216">
    <property type="entry name" value="EH DOMAIN"/>
    <property type="match status" value="1"/>
</dbReference>
<dbReference type="AlphaFoldDB" id="A0A812RH27"/>
<dbReference type="GO" id="GO:0005737">
    <property type="term" value="C:cytoplasm"/>
    <property type="evidence" value="ECO:0007669"/>
    <property type="project" value="TreeGrafter"/>
</dbReference>
<dbReference type="GO" id="GO:0005886">
    <property type="term" value="C:plasma membrane"/>
    <property type="evidence" value="ECO:0007669"/>
    <property type="project" value="TreeGrafter"/>
</dbReference>
<feature type="domain" description="EH" evidence="2">
    <location>
        <begin position="184"/>
        <end position="236"/>
    </location>
</feature>
<dbReference type="InterPro" id="IPR011992">
    <property type="entry name" value="EF-hand-dom_pair"/>
</dbReference>
<dbReference type="Pfam" id="PF12763">
    <property type="entry name" value="EH"/>
    <property type="match status" value="2"/>
</dbReference>
<dbReference type="SUPFAM" id="SSF47473">
    <property type="entry name" value="EF-hand"/>
    <property type="match status" value="2"/>
</dbReference>
<reference evidence="4" key="1">
    <citation type="submission" date="2021-02" db="EMBL/GenBank/DDBJ databases">
        <authorList>
            <person name="Dougan E. K."/>
            <person name="Rhodes N."/>
            <person name="Thang M."/>
            <person name="Chan C."/>
        </authorList>
    </citation>
    <scope>NUCLEOTIDE SEQUENCE</scope>
</reference>
<keyword evidence="5" id="KW-1185">Reference proteome</keyword>
<dbReference type="CDD" id="cd00052">
    <property type="entry name" value="EH"/>
    <property type="match status" value="1"/>
</dbReference>
<dbReference type="OrthoDB" id="73919at2759"/>
<dbReference type="InterPro" id="IPR000261">
    <property type="entry name" value="EH_dom"/>
</dbReference>
<evidence type="ECO:0000259" key="2">
    <source>
        <dbReference type="PROSITE" id="PS50031"/>
    </source>
</evidence>
<dbReference type="EMBL" id="CAJNDS010002337">
    <property type="protein sequence ID" value="CAE7439224.1"/>
    <property type="molecule type" value="Genomic_DNA"/>
</dbReference>
<dbReference type="GO" id="GO:0005509">
    <property type="term" value="F:calcium ion binding"/>
    <property type="evidence" value="ECO:0007669"/>
    <property type="project" value="InterPro"/>
</dbReference>